<comment type="cofactor">
    <cofactor evidence="1 9">
        <name>a divalent metal cation</name>
        <dbReference type="ChEBI" id="CHEBI:60240"/>
    </cofactor>
</comment>
<comment type="function">
    <text evidence="7">Nucleoside triphosphate pyrophosphatase that hydrolyzes 7-methyl-GTP (m(7)GTP). May have a dual role in cell division arrest and in preventing the incorporation of modified nucleotides into cellular nucleic acids.</text>
</comment>
<dbReference type="PATRIC" id="fig|1391653.3.peg.1678"/>
<dbReference type="GO" id="GO:0036218">
    <property type="term" value="F:dTTP diphosphatase activity"/>
    <property type="evidence" value="ECO:0007669"/>
    <property type="project" value="RHEA"/>
</dbReference>
<dbReference type="GO" id="GO:0036221">
    <property type="term" value="F:UTP diphosphatase activity"/>
    <property type="evidence" value="ECO:0007669"/>
    <property type="project" value="RHEA"/>
</dbReference>
<comment type="catalytic activity">
    <reaction evidence="9">
        <text>UTP + H2O = UMP + diphosphate + H(+)</text>
        <dbReference type="Rhea" id="RHEA:29395"/>
        <dbReference type="ChEBI" id="CHEBI:15377"/>
        <dbReference type="ChEBI" id="CHEBI:15378"/>
        <dbReference type="ChEBI" id="CHEBI:33019"/>
        <dbReference type="ChEBI" id="CHEBI:46398"/>
        <dbReference type="ChEBI" id="CHEBI:57865"/>
        <dbReference type="EC" id="3.6.1.9"/>
    </reaction>
</comment>
<evidence type="ECO:0000313" key="11">
    <source>
        <dbReference type="Proteomes" id="UP000055590"/>
    </source>
</evidence>
<dbReference type="InterPro" id="IPR029001">
    <property type="entry name" value="ITPase-like_fam"/>
</dbReference>
<dbReference type="PANTHER" id="PTHR43213:SF5">
    <property type="entry name" value="BIFUNCTIONAL DTTP_UTP PYROPHOSPHATASE_METHYLTRANSFERASE PROTEIN-RELATED"/>
    <property type="match status" value="1"/>
</dbReference>
<evidence type="ECO:0000256" key="6">
    <source>
        <dbReference type="ARBA" id="ARBA00050213"/>
    </source>
</evidence>
<dbReference type="FunFam" id="3.90.950.10:FF:000005">
    <property type="entry name" value="7-methyl-GTP pyrophosphatase"/>
    <property type="match status" value="1"/>
</dbReference>
<evidence type="ECO:0000256" key="9">
    <source>
        <dbReference type="HAMAP-Rule" id="MF_00528"/>
    </source>
</evidence>
<dbReference type="RefSeq" id="WP_050725554.1">
    <property type="nucleotide sequence ID" value="NZ_CP012332.1"/>
</dbReference>
<dbReference type="PIRSF" id="PIRSF006305">
    <property type="entry name" value="Maf"/>
    <property type="match status" value="1"/>
</dbReference>
<reference evidence="10 11" key="1">
    <citation type="submission" date="2015-08" db="EMBL/GenBank/DDBJ databases">
        <authorList>
            <person name="Babu N.S."/>
            <person name="Beckwith C.J."/>
            <person name="Beseler K.G."/>
            <person name="Brison A."/>
            <person name="Carone J.V."/>
            <person name="Caskin T.P."/>
            <person name="Diamond M."/>
            <person name="Durham M.E."/>
            <person name="Foxe J.M."/>
            <person name="Go M."/>
            <person name="Henderson B.A."/>
            <person name="Jones I.B."/>
            <person name="McGettigan J.A."/>
            <person name="Micheletti S.J."/>
            <person name="Nasrallah M.E."/>
            <person name="Ortiz D."/>
            <person name="Piller C.R."/>
            <person name="Privatt S.R."/>
            <person name="Schneider S.L."/>
            <person name="Sharp S."/>
            <person name="Smith T.C."/>
            <person name="Stanton J.D."/>
            <person name="Ullery H.E."/>
            <person name="Wilson R.J."/>
            <person name="Serrano M.G."/>
            <person name="Buck G."/>
            <person name="Lee V."/>
            <person name="Wang Y."/>
            <person name="Carvalho R."/>
            <person name="Voegtly L."/>
            <person name="Shi R."/>
            <person name="Duckworth R."/>
            <person name="Johnson A."/>
            <person name="Loviza R."/>
            <person name="Walstead R."/>
            <person name="Shah Z."/>
            <person name="Kiflezghi M."/>
            <person name="Wade K."/>
            <person name="Ball S.L."/>
            <person name="Bradley K.W."/>
            <person name="Asai D.J."/>
            <person name="Bowman C.A."/>
            <person name="Russell D.A."/>
            <person name="Pope W.H."/>
            <person name="Jacobs-Sera D."/>
            <person name="Hendrix R.W."/>
            <person name="Hatfull G.F."/>
        </authorList>
    </citation>
    <scope>NUCLEOTIDE SEQUENCE [LARGE SCALE GENOMIC DNA]</scope>
    <source>
        <strain evidence="10 11">DSM 27710</strain>
    </source>
</reference>
<dbReference type="HAMAP" id="MF_00528">
    <property type="entry name" value="Maf"/>
    <property type="match status" value="1"/>
</dbReference>
<evidence type="ECO:0000256" key="8">
    <source>
        <dbReference type="ARBA" id="ARBA00060749"/>
    </source>
</evidence>
<dbReference type="STRING" id="1391653.AKJ08_1596"/>
<protein>
    <recommendedName>
        <fullName evidence="9">dTTP/UTP pyrophosphatase</fullName>
        <shortName evidence="9">dTTPase/UTPase</shortName>
        <ecNumber evidence="9">3.6.1.9</ecNumber>
    </recommendedName>
    <alternativeName>
        <fullName evidence="9">Nucleoside triphosphate pyrophosphatase</fullName>
    </alternativeName>
    <alternativeName>
        <fullName evidence="9">Nucleotide pyrophosphatase</fullName>
        <shortName evidence="9">Nucleotide PPase</shortName>
    </alternativeName>
</protein>
<evidence type="ECO:0000313" key="10">
    <source>
        <dbReference type="EMBL" id="AKU91209.1"/>
    </source>
</evidence>
<dbReference type="PANTHER" id="PTHR43213">
    <property type="entry name" value="BIFUNCTIONAL DTTP/UTP PYROPHOSPHATASE/METHYLTRANSFERASE PROTEIN-RELATED"/>
    <property type="match status" value="1"/>
</dbReference>
<dbReference type="OrthoDB" id="9807767at2"/>
<feature type="site" description="Important for substrate specificity" evidence="9">
    <location>
        <position position="16"/>
    </location>
</feature>
<proteinExistence type="inferred from homology"/>
<comment type="catalytic activity">
    <reaction evidence="6">
        <text>N(7)-methyl-GTP + H2O = N(7)-methyl-GMP + diphosphate + H(+)</text>
        <dbReference type="Rhea" id="RHEA:58744"/>
        <dbReference type="ChEBI" id="CHEBI:15377"/>
        <dbReference type="ChEBI" id="CHEBI:15378"/>
        <dbReference type="ChEBI" id="CHEBI:33019"/>
        <dbReference type="ChEBI" id="CHEBI:58285"/>
        <dbReference type="ChEBI" id="CHEBI:87133"/>
    </reaction>
</comment>
<dbReference type="Gene3D" id="3.90.950.10">
    <property type="match status" value="1"/>
</dbReference>
<evidence type="ECO:0000256" key="7">
    <source>
        <dbReference type="ARBA" id="ARBA00053369"/>
    </source>
</evidence>
<evidence type="ECO:0000256" key="2">
    <source>
        <dbReference type="ARBA" id="ARBA00004496"/>
    </source>
</evidence>
<keyword evidence="11" id="KW-1185">Reference proteome</keyword>
<dbReference type="SUPFAM" id="SSF52972">
    <property type="entry name" value="ITPase-like"/>
    <property type="match status" value="1"/>
</dbReference>
<comment type="function">
    <text evidence="9">Nucleoside triphosphate pyrophosphatase that hydrolyzes dTTP and UTP. May have a dual role in cell division arrest and in preventing the incorporation of modified nucleotides into cellular nucleic acids.</text>
</comment>
<evidence type="ECO:0000256" key="4">
    <source>
        <dbReference type="ARBA" id="ARBA00022801"/>
    </source>
</evidence>
<dbReference type="KEGG" id="vin:AKJ08_1596"/>
<accession>A0A0K1PDN3</accession>
<keyword evidence="4 9" id="KW-0378">Hydrolase</keyword>
<comment type="similarity">
    <text evidence="8">Belongs to the Maf family. YceF subfamily.</text>
</comment>
<gene>
    <name evidence="10" type="ORF">AKJ08_1596</name>
</gene>
<comment type="similarity">
    <text evidence="9">Belongs to the Maf family. YhdE subfamily.</text>
</comment>
<comment type="catalytic activity">
    <reaction evidence="9">
        <text>dTTP + H2O = dTMP + diphosphate + H(+)</text>
        <dbReference type="Rhea" id="RHEA:28534"/>
        <dbReference type="ChEBI" id="CHEBI:15377"/>
        <dbReference type="ChEBI" id="CHEBI:15378"/>
        <dbReference type="ChEBI" id="CHEBI:33019"/>
        <dbReference type="ChEBI" id="CHEBI:37568"/>
        <dbReference type="ChEBI" id="CHEBI:63528"/>
        <dbReference type="EC" id="3.6.1.9"/>
    </reaction>
</comment>
<keyword evidence="5 9" id="KW-0546">Nucleotide metabolism</keyword>
<feature type="active site" description="Proton acceptor" evidence="9">
    <location>
        <position position="73"/>
    </location>
</feature>
<dbReference type="InterPro" id="IPR003697">
    <property type="entry name" value="Maf-like"/>
</dbReference>
<name>A0A0K1PDN3_9BACT</name>
<dbReference type="EMBL" id="CP012332">
    <property type="protein sequence ID" value="AKU91209.1"/>
    <property type="molecule type" value="Genomic_DNA"/>
</dbReference>
<sequence>MPDLSPPFLLASASPRRRELLAGAGFSFVVAVPGIPEDIEPGEAPDAAALRLAGEKAEAVRVSRPDAVVLAADTVVVLDGRALGKPRDPDEARAMLLSLSGRTHEVVTGVSIRAPTAVEELVARTQVRFRPLEREEIDRYVATGEPMDKAGAYGIQGGAASFVEAISGSYTNVVGLPLAEAVISLRSLGVLPG</sequence>
<evidence type="ECO:0000256" key="5">
    <source>
        <dbReference type="ARBA" id="ARBA00023080"/>
    </source>
</evidence>
<comment type="caution">
    <text evidence="9">Lacks conserved residue(s) required for the propagation of feature annotation.</text>
</comment>
<dbReference type="CDD" id="cd00555">
    <property type="entry name" value="Maf"/>
    <property type="match status" value="1"/>
</dbReference>
<evidence type="ECO:0000256" key="1">
    <source>
        <dbReference type="ARBA" id="ARBA00001968"/>
    </source>
</evidence>
<feature type="site" description="Important for substrate specificity" evidence="9">
    <location>
        <position position="74"/>
    </location>
</feature>
<dbReference type="NCBIfam" id="TIGR00172">
    <property type="entry name" value="maf"/>
    <property type="match status" value="1"/>
</dbReference>
<dbReference type="GO" id="GO:0009117">
    <property type="term" value="P:nucleotide metabolic process"/>
    <property type="evidence" value="ECO:0007669"/>
    <property type="project" value="UniProtKB-KW"/>
</dbReference>
<dbReference type="Pfam" id="PF02545">
    <property type="entry name" value="Maf"/>
    <property type="match status" value="1"/>
</dbReference>
<dbReference type="EC" id="3.6.1.9" evidence="9"/>
<dbReference type="GO" id="GO:0005737">
    <property type="term" value="C:cytoplasm"/>
    <property type="evidence" value="ECO:0007669"/>
    <property type="project" value="UniProtKB-SubCell"/>
</dbReference>
<dbReference type="Proteomes" id="UP000055590">
    <property type="component" value="Chromosome"/>
</dbReference>
<dbReference type="AlphaFoldDB" id="A0A0K1PDN3"/>
<feature type="site" description="Important for substrate specificity" evidence="9">
    <location>
        <position position="156"/>
    </location>
</feature>
<keyword evidence="3 9" id="KW-0963">Cytoplasm</keyword>
<organism evidence="10 11">
    <name type="scientific">Vulgatibacter incomptus</name>
    <dbReference type="NCBI Taxonomy" id="1391653"/>
    <lineage>
        <taxon>Bacteria</taxon>
        <taxon>Pseudomonadati</taxon>
        <taxon>Myxococcota</taxon>
        <taxon>Myxococcia</taxon>
        <taxon>Myxococcales</taxon>
        <taxon>Cystobacterineae</taxon>
        <taxon>Vulgatibacteraceae</taxon>
        <taxon>Vulgatibacter</taxon>
    </lineage>
</organism>
<evidence type="ECO:0000256" key="3">
    <source>
        <dbReference type="ARBA" id="ARBA00022490"/>
    </source>
</evidence>
<comment type="subcellular location">
    <subcellularLocation>
        <location evidence="2 9">Cytoplasm</location>
    </subcellularLocation>
</comment>